<accession>A0A642V6E7</accession>
<dbReference type="SMR" id="A0A642V6E7"/>
<name>A0A642V6E7_9ASCO</name>
<keyword evidence="1" id="KW-0378">Hydrolase</keyword>
<sequence length="345" mass="37976">MSSDELPVPPFTIDPSVKDRLDPEYVEFFEKNLAPEGGKNLLFTHLVPLDVVRAGGNVMPGQSPLLEVGSTKDISIPRELYKGPAVPVRVFTPKGEPPAGGWPCTIWFHGGGWVLGGIDTENSFCTHVCEWSKSVVVSVDYRMAPENPFPAAIEDSYEALIWILKNAASLGINATKVAVAGSSAGGNISAILTHKYANDSAHQDLPSLVYQLLVVPVCDNTADKDTHLSWKEFEHTPQLPRGKMLWYRDLYLPNKADWKKPEASPIFYPAESFKKVPPAFVACGECDVLRTEGEQYAEKLKQAGIETNLTVYPGMPHPVMAMDDCLTQGKRLVKETTDALRNAFY</sequence>
<evidence type="ECO:0000313" key="3">
    <source>
        <dbReference type="EMBL" id="KAA8910073.1"/>
    </source>
</evidence>
<dbReference type="VEuPathDB" id="FungiDB:TRICI_004260"/>
<organism evidence="3 4">
    <name type="scientific">Trichomonascus ciferrii</name>
    <dbReference type="NCBI Taxonomy" id="44093"/>
    <lineage>
        <taxon>Eukaryota</taxon>
        <taxon>Fungi</taxon>
        <taxon>Dikarya</taxon>
        <taxon>Ascomycota</taxon>
        <taxon>Saccharomycotina</taxon>
        <taxon>Dipodascomycetes</taxon>
        <taxon>Dipodascales</taxon>
        <taxon>Trichomonascaceae</taxon>
        <taxon>Trichomonascus</taxon>
        <taxon>Trichomonascus ciferrii complex</taxon>
    </lineage>
</organism>
<dbReference type="SUPFAM" id="SSF53474">
    <property type="entry name" value="alpha/beta-Hydrolases"/>
    <property type="match status" value="1"/>
</dbReference>
<dbReference type="Pfam" id="PF07859">
    <property type="entry name" value="Abhydrolase_3"/>
    <property type="match status" value="1"/>
</dbReference>
<dbReference type="PANTHER" id="PTHR48081">
    <property type="entry name" value="AB HYDROLASE SUPERFAMILY PROTEIN C4A8.06C"/>
    <property type="match status" value="1"/>
</dbReference>
<feature type="domain" description="Alpha/beta hydrolase fold-3" evidence="2">
    <location>
        <begin position="106"/>
        <end position="319"/>
    </location>
</feature>
<dbReference type="Proteomes" id="UP000761534">
    <property type="component" value="Unassembled WGS sequence"/>
</dbReference>
<dbReference type="EMBL" id="SWFS01000324">
    <property type="protein sequence ID" value="KAA8910073.1"/>
    <property type="molecule type" value="Genomic_DNA"/>
</dbReference>
<dbReference type="InterPro" id="IPR013094">
    <property type="entry name" value="AB_hydrolase_3"/>
</dbReference>
<keyword evidence="4" id="KW-1185">Reference proteome</keyword>
<dbReference type="PANTHER" id="PTHR48081:SF8">
    <property type="entry name" value="ALPHA_BETA HYDROLASE FOLD-3 DOMAIN-CONTAINING PROTEIN-RELATED"/>
    <property type="match status" value="1"/>
</dbReference>
<dbReference type="InterPro" id="IPR029058">
    <property type="entry name" value="AB_hydrolase_fold"/>
</dbReference>
<reference evidence="3" key="1">
    <citation type="journal article" date="2019" name="G3 (Bethesda)">
        <title>Genome Assemblies of Two Rare Opportunistic Yeast Pathogens: Diutina rugosa (syn. Candida rugosa) and Trichomonascus ciferrii (syn. Candida ciferrii).</title>
        <authorList>
            <person name="Mixao V."/>
            <person name="Saus E."/>
            <person name="Hansen A.P."/>
            <person name="Lass-Florl C."/>
            <person name="Gabaldon T."/>
        </authorList>
    </citation>
    <scope>NUCLEOTIDE SEQUENCE</scope>
    <source>
        <strain evidence="3">CBS 4856</strain>
    </source>
</reference>
<comment type="caution">
    <text evidence="3">The sequence shown here is derived from an EMBL/GenBank/DDBJ whole genome shotgun (WGS) entry which is preliminary data.</text>
</comment>
<proteinExistence type="predicted"/>
<dbReference type="OrthoDB" id="408631at2759"/>
<gene>
    <name evidence="3" type="ORF">TRICI_004260</name>
</gene>
<dbReference type="AlphaFoldDB" id="A0A642V6E7"/>
<evidence type="ECO:0000313" key="4">
    <source>
        <dbReference type="Proteomes" id="UP000761534"/>
    </source>
</evidence>
<dbReference type="Gene3D" id="3.40.50.1820">
    <property type="entry name" value="alpha/beta hydrolase"/>
    <property type="match status" value="1"/>
</dbReference>
<protein>
    <recommendedName>
        <fullName evidence="2">Alpha/beta hydrolase fold-3 domain-containing protein</fullName>
    </recommendedName>
</protein>
<dbReference type="GO" id="GO:0016787">
    <property type="term" value="F:hydrolase activity"/>
    <property type="evidence" value="ECO:0007669"/>
    <property type="project" value="UniProtKB-KW"/>
</dbReference>
<dbReference type="InterPro" id="IPR050300">
    <property type="entry name" value="GDXG_lipolytic_enzyme"/>
</dbReference>
<evidence type="ECO:0000259" key="2">
    <source>
        <dbReference type="Pfam" id="PF07859"/>
    </source>
</evidence>
<evidence type="ECO:0000256" key="1">
    <source>
        <dbReference type="ARBA" id="ARBA00022801"/>
    </source>
</evidence>